<keyword evidence="3 5" id="KW-1133">Transmembrane helix</keyword>
<dbReference type="SUPFAM" id="SSF161098">
    <property type="entry name" value="MetI-like"/>
    <property type="match status" value="1"/>
</dbReference>
<feature type="transmembrane region" description="Helical" evidence="5">
    <location>
        <begin position="125"/>
        <end position="150"/>
    </location>
</feature>
<accession>A0A399PX40</accession>
<feature type="domain" description="ABC transmembrane type-1" evidence="6">
    <location>
        <begin position="62"/>
        <end position="248"/>
    </location>
</feature>
<feature type="transmembrane region" description="Helical" evidence="5">
    <location>
        <begin position="97"/>
        <end position="119"/>
    </location>
</feature>
<keyword evidence="4 5" id="KW-0472">Membrane</keyword>
<feature type="transmembrane region" description="Helical" evidence="5">
    <location>
        <begin position="21"/>
        <end position="42"/>
    </location>
</feature>
<sequence length="263" mass="27760">PFGVADRPLHVDPRRRRAGDVALLVLVVALIAWGMTAMLGYVDARAGIGEFGVAAGLGVITFGRVLVLLVVGTIVWVPVGVWIGLSPKVTRIAQPIVQVLASFPANFLFPFATLALISTGVSLDWGGILLMSLGAQWYILFNVIAGASAIPADLREVAASLRLSRVRRWRALYGPAVFGAWVTGGITAAGGAWNASIVSEVVGYGDTTLHATGLGAYIADSTASGDFARTLVGVTVMSVFVVGLNRLVWRRLHAYAETRFSLS</sequence>
<dbReference type="InterPro" id="IPR035906">
    <property type="entry name" value="MetI-like_sf"/>
</dbReference>
<feature type="transmembrane region" description="Helical" evidence="5">
    <location>
        <begin position="62"/>
        <end position="85"/>
    </location>
</feature>
<reference evidence="7 8" key="1">
    <citation type="submission" date="2018-08" db="EMBL/GenBank/DDBJ databases">
        <title>Genome Sequence of Clavibacter michiganensis Subspecies type strains, and the Atypical Peach-Colored Strains Isolated from Tomato.</title>
        <authorList>
            <person name="Osdaghi E."/>
            <person name="Portier P."/>
            <person name="Briand M."/>
            <person name="Jacques M.-A."/>
        </authorList>
    </citation>
    <scope>NUCLEOTIDE SEQUENCE [LARGE SCALE GENOMIC DNA]</scope>
    <source>
        <strain evidence="7 8">CFBP 7577</strain>
    </source>
</reference>
<dbReference type="GO" id="GO:0055085">
    <property type="term" value="P:transmembrane transport"/>
    <property type="evidence" value="ECO:0007669"/>
    <property type="project" value="InterPro"/>
</dbReference>
<evidence type="ECO:0000256" key="4">
    <source>
        <dbReference type="ARBA" id="ARBA00023136"/>
    </source>
</evidence>
<evidence type="ECO:0000256" key="5">
    <source>
        <dbReference type="RuleBase" id="RU363032"/>
    </source>
</evidence>
<organism evidence="7 8">
    <name type="scientific">Clavibacter nebraskensis</name>
    <dbReference type="NCBI Taxonomy" id="31963"/>
    <lineage>
        <taxon>Bacteria</taxon>
        <taxon>Bacillati</taxon>
        <taxon>Actinomycetota</taxon>
        <taxon>Actinomycetes</taxon>
        <taxon>Micrococcales</taxon>
        <taxon>Microbacteriaceae</taxon>
        <taxon>Clavibacter</taxon>
    </lineage>
</organism>
<comment type="subcellular location">
    <subcellularLocation>
        <location evidence="5">Cell membrane</location>
        <topology evidence="5">Multi-pass membrane protein</topology>
    </subcellularLocation>
    <subcellularLocation>
        <location evidence="1">Membrane</location>
        <topology evidence="1">Multi-pass membrane protein</topology>
    </subcellularLocation>
</comment>
<dbReference type="PROSITE" id="PS50928">
    <property type="entry name" value="ABC_TM1"/>
    <property type="match status" value="1"/>
</dbReference>
<dbReference type="GO" id="GO:0005886">
    <property type="term" value="C:plasma membrane"/>
    <property type="evidence" value="ECO:0007669"/>
    <property type="project" value="UniProtKB-SubCell"/>
</dbReference>
<evidence type="ECO:0000256" key="1">
    <source>
        <dbReference type="ARBA" id="ARBA00004141"/>
    </source>
</evidence>
<feature type="non-terminal residue" evidence="7">
    <location>
        <position position="1"/>
    </location>
</feature>
<evidence type="ECO:0000313" key="7">
    <source>
        <dbReference type="EMBL" id="RIJ11168.1"/>
    </source>
</evidence>
<comment type="caution">
    <text evidence="7">The sequence shown here is derived from an EMBL/GenBank/DDBJ whole genome shotgun (WGS) entry which is preliminary data.</text>
</comment>
<gene>
    <name evidence="7" type="ORF">DZF97_08995</name>
</gene>
<dbReference type="AlphaFoldDB" id="A0A399PX40"/>
<comment type="similarity">
    <text evidence="5">Belongs to the binding-protein-dependent transport system permease family.</text>
</comment>
<evidence type="ECO:0000313" key="8">
    <source>
        <dbReference type="Proteomes" id="UP000265361"/>
    </source>
</evidence>
<dbReference type="CDD" id="cd06261">
    <property type="entry name" value="TM_PBP2"/>
    <property type="match status" value="1"/>
</dbReference>
<keyword evidence="5" id="KW-0813">Transport</keyword>
<evidence type="ECO:0000259" key="6">
    <source>
        <dbReference type="PROSITE" id="PS50928"/>
    </source>
</evidence>
<dbReference type="EMBL" id="QWED01000248">
    <property type="protein sequence ID" value="RIJ11168.1"/>
    <property type="molecule type" value="Genomic_DNA"/>
</dbReference>
<dbReference type="Gene3D" id="1.10.3720.10">
    <property type="entry name" value="MetI-like"/>
    <property type="match status" value="1"/>
</dbReference>
<evidence type="ECO:0000256" key="3">
    <source>
        <dbReference type="ARBA" id="ARBA00022989"/>
    </source>
</evidence>
<dbReference type="Proteomes" id="UP000265361">
    <property type="component" value="Unassembled WGS sequence"/>
</dbReference>
<evidence type="ECO:0000256" key="2">
    <source>
        <dbReference type="ARBA" id="ARBA00022692"/>
    </source>
</evidence>
<proteinExistence type="inferred from homology"/>
<dbReference type="PANTHER" id="PTHR42744">
    <property type="entry name" value="BINDING-PROTEIN-DEPENDENT TRANSPORT SYSTEMS INNER MEMBRANE COMPONENT"/>
    <property type="match status" value="1"/>
</dbReference>
<protein>
    <submittedName>
        <fullName evidence="7">ABC transporter permease subunit</fullName>
    </submittedName>
</protein>
<dbReference type="InterPro" id="IPR000515">
    <property type="entry name" value="MetI-like"/>
</dbReference>
<dbReference type="Pfam" id="PF00528">
    <property type="entry name" value="BPD_transp_1"/>
    <property type="match status" value="1"/>
</dbReference>
<name>A0A399PX40_9MICO</name>
<feature type="transmembrane region" description="Helical" evidence="5">
    <location>
        <begin position="171"/>
        <end position="193"/>
    </location>
</feature>
<feature type="transmembrane region" description="Helical" evidence="5">
    <location>
        <begin position="227"/>
        <end position="249"/>
    </location>
</feature>
<dbReference type="PANTHER" id="PTHR42744:SF1">
    <property type="entry name" value="BINDING-PROTEIN-DEPENDENT TRANSPORT SYSTEMS INNER MEMBRANE COMPONENT"/>
    <property type="match status" value="1"/>
</dbReference>
<keyword evidence="2 5" id="KW-0812">Transmembrane</keyword>